<dbReference type="EMBL" id="JAYMRR010000014">
    <property type="protein sequence ID" value="MFB8751865.1"/>
    <property type="molecule type" value="Genomic_DNA"/>
</dbReference>
<keyword evidence="5" id="KW-1185">Reference proteome</keyword>
<dbReference type="AlphaFoldDB" id="A0A191UZH3"/>
<reference evidence="2 4" key="1">
    <citation type="submission" date="2016-05" db="EMBL/GenBank/DDBJ databases">
        <title>Non-Contiguous Finished Genome Sequence of Streptomyces parvulus 2297 Integrated Site-Specifically with Actinophage R4.</title>
        <authorList>
            <person name="Nishizawa T."/>
            <person name="Miura T."/>
            <person name="Harada C."/>
            <person name="Guo Y."/>
            <person name="Narisawa K."/>
            <person name="Ohta H."/>
            <person name="Takahashi H."/>
            <person name="Shirai M."/>
        </authorList>
    </citation>
    <scope>NUCLEOTIDE SEQUENCE [LARGE SCALE GENOMIC DNA]</scope>
    <source>
        <strain evidence="2 4">2297</strain>
    </source>
</reference>
<name>A0A191UZH3_9ACTN</name>
<proteinExistence type="predicted"/>
<gene>
    <name evidence="2" type="ORF">Spa2297_14330</name>
    <name evidence="3" type="ORF">VSS30_23965</name>
</gene>
<evidence type="ECO:0008006" key="6">
    <source>
        <dbReference type="Google" id="ProtNLM"/>
    </source>
</evidence>
<dbReference type="EMBL" id="CP015866">
    <property type="protein sequence ID" value="ANJ08065.1"/>
    <property type="molecule type" value="Genomic_DNA"/>
</dbReference>
<dbReference type="RefSeq" id="WP_064728446.1">
    <property type="nucleotide sequence ID" value="NZ_BMRX01000008.1"/>
</dbReference>
<dbReference type="GeneID" id="91306066"/>
<evidence type="ECO:0000313" key="5">
    <source>
        <dbReference type="Proteomes" id="UP001585018"/>
    </source>
</evidence>
<accession>A0A191UZH3</accession>
<evidence type="ECO:0000313" key="3">
    <source>
        <dbReference type="EMBL" id="MFB8751865.1"/>
    </source>
</evidence>
<reference evidence="3 5" key="2">
    <citation type="submission" date="2024-01" db="EMBL/GenBank/DDBJ databases">
        <title>Genome mining of biosynthetic gene clusters to explore secondary metabolites of Streptomyces sp.</title>
        <authorList>
            <person name="Baig A."/>
            <person name="Ajitkumar Shintre N."/>
            <person name="Kumar H."/>
            <person name="Anbarasu A."/>
            <person name="Ramaiah S."/>
        </authorList>
    </citation>
    <scope>NUCLEOTIDE SEQUENCE [LARGE SCALE GENOMIC DNA]</scope>
    <source>
        <strain evidence="3 5">A03</strain>
    </source>
</reference>
<dbReference type="Proteomes" id="UP001585018">
    <property type="component" value="Unassembled WGS sequence"/>
</dbReference>
<evidence type="ECO:0000313" key="4">
    <source>
        <dbReference type="Proteomes" id="UP000078468"/>
    </source>
</evidence>
<dbReference type="Proteomes" id="UP000078468">
    <property type="component" value="Chromosome"/>
</dbReference>
<sequence>MSDKKDEAAATPQDNNMPAPPAKDGTVTTQDNNMPAPPAEDAIKTMDNNMPTPPALKRDGQ</sequence>
<protein>
    <recommendedName>
        <fullName evidence="6">Sigma-like protein</fullName>
    </recommendedName>
</protein>
<evidence type="ECO:0000256" key="1">
    <source>
        <dbReference type="SAM" id="MobiDB-lite"/>
    </source>
</evidence>
<organism evidence="2 4">
    <name type="scientific">Streptomyces parvulus</name>
    <dbReference type="NCBI Taxonomy" id="146923"/>
    <lineage>
        <taxon>Bacteria</taxon>
        <taxon>Bacillati</taxon>
        <taxon>Actinomycetota</taxon>
        <taxon>Actinomycetes</taxon>
        <taxon>Kitasatosporales</taxon>
        <taxon>Streptomycetaceae</taxon>
        <taxon>Streptomyces</taxon>
    </lineage>
</organism>
<feature type="region of interest" description="Disordered" evidence="1">
    <location>
        <begin position="1"/>
        <end position="61"/>
    </location>
</feature>
<evidence type="ECO:0000313" key="2">
    <source>
        <dbReference type="EMBL" id="ANJ08065.1"/>
    </source>
</evidence>
<dbReference type="KEGG" id="spav:Spa2297_14330"/>